<dbReference type="GO" id="GO:0006310">
    <property type="term" value="P:DNA recombination"/>
    <property type="evidence" value="ECO:0007669"/>
    <property type="project" value="UniProtKB-KW"/>
</dbReference>
<sequence>MNKNNILERILVMARRGENIYKRKDGRWEGRYIKGRQKNGKIHYGYIYGYKYTEVKHQLILVKYEKQTSNSKDLLPYEGHLTDWTNYWLDTFVRPKVKSSTYASYKNKMEVHVLSTIGSIKLQKLKQSDVDTLLKKMDETLKASSIRSIFSVLKNCLSKAISLNLLSENPCIGVELPKTRRKTVQALSVKDQARLVKEVNSSQKFFSIMLALQTGLRIGEICGLKWEDIDFDNNTLGVNRTVLRIQTEDNAGRKTEIVEVTPKSNNSQRKIPITNALKENLLELQKTSTSEYVISNKHKALEPRTIAYRFQIIRKKIGLEKFSFHSLRHTFATRCLEAGGNIATISSLLGHSSTKMTLDCYTNSFFTEERQLMEKLEFV</sequence>
<dbReference type="InterPro" id="IPR010998">
    <property type="entry name" value="Integrase_recombinase_N"/>
</dbReference>
<keyword evidence="3 5" id="KW-0238">DNA-binding</keyword>
<dbReference type="GO" id="GO:0003677">
    <property type="term" value="F:DNA binding"/>
    <property type="evidence" value="ECO:0007669"/>
    <property type="project" value="UniProtKB-UniRule"/>
</dbReference>
<dbReference type="AlphaFoldDB" id="A0AA91G7T4"/>
<dbReference type="EMBL" id="JXLC01000026">
    <property type="protein sequence ID" value="OJG88155.1"/>
    <property type="molecule type" value="Genomic_DNA"/>
</dbReference>
<evidence type="ECO:0000259" key="6">
    <source>
        <dbReference type="PROSITE" id="PS51898"/>
    </source>
</evidence>
<dbReference type="PROSITE" id="PS51900">
    <property type="entry name" value="CB"/>
    <property type="match status" value="1"/>
</dbReference>
<reference evidence="8 9" key="1">
    <citation type="submission" date="2014-12" db="EMBL/GenBank/DDBJ databases">
        <title>Draft genome sequences of 29 type strains of Enterococci.</title>
        <authorList>
            <person name="Zhong Z."/>
            <person name="Sun Z."/>
            <person name="Liu W."/>
            <person name="Zhang W."/>
            <person name="Zhang H."/>
        </authorList>
    </citation>
    <scope>NUCLEOTIDE SEQUENCE [LARGE SCALE GENOMIC DNA]</scope>
    <source>
        <strain evidence="8 9">DSM 22801</strain>
    </source>
</reference>
<dbReference type="PANTHER" id="PTHR30349:SF64">
    <property type="entry name" value="PROPHAGE INTEGRASE INTD-RELATED"/>
    <property type="match status" value="1"/>
</dbReference>
<dbReference type="InterPro" id="IPR011010">
    <property type="entry name" value="DNA_brk_join_enz"/>
</dbReference>
<feature type="domain" description="Core-binding (CB)" evidence="7">
    <location>
        <begin position="75"/>
        <end position="161"/>
    </location>
</feature>
<feature type="domain" description="Tyr recombinase" evidence="6">
    <location>
        <begin position="182"/>
        <end position="374"/>
    </location>
</feature>
<dbReference type="GO" id="GO:0015074">
    <property type="term" value="P:DNA integration"/>
    <property type="evidence" value="ECO:0007669"/>
    <property type="project" value="UniProtKB-KW"/>
</dbReference>
<dbReference type="CDD" id="cd01189">
    <property type="entry name" value="INT_ICEBs1_C_like"/>
    <property type="match status" value="1"/>
</dbReference>
<dbReference type="Pfam" id="PF00589">
    <property type="entry name" value="Phage_integrase"/>
    <property type="match status" value="1"/>
</dbReference>
<dbReference type="Proteomes" id="UP000183039">
    <property type="component" value="Unassembled WGS sequence"/>
</dbReference>
<gene>
    <name evidence="8" type="ORF">RV15_GL001814</name>
</gene>
<dbReference type="InterPro" id="IPR050090">
    <property type="entry name" value="Tyrosine_recombinase_XerCD"/>
</dbReference>
<evidence type="ECO:0000256" key="5">
    <source>
        <dbReference type="PROSITE-ProRule" id="PRU01248"/>
    </source>
</evidence>
<evidence type="ECO:0008006" key="10">
    <source>
        <dbReference type="Google" id="ProtNLM"/>
    </source>
</evidence>
<comment type="caution">
    <text evidence="8">The sequence shown here is derived from an EMBL/GenBank/DDBJ whole genome shotgun (WGS) entry which is preliminary data.</text>
</comment>
<evidence type="ECO:0000259" key="7">
    <source>
        <dbReference type="PROSITE" id="PS51900"/>
    </source>
</evidence>
<dbReference type="InterPro" id="IPR044068">
    <property type="entry name" value="CB"/>
</dbReference>
<name>A0AA91G7T4_9ENTE</name>
<evidence type="ECO:0000256" key="3">
    <source>
        <dbReference type="ARBA" id="ARBA00023125"/>
    </source>
</evidence>
<protein>
    <recommendedName>
        <fullName evidence="10">Amino transferase</fullName>
    </recommendedName>
</protein>
<comment type="similarity">
    <text evidence="1">Belongs to the 'phage' integrase family.</text>
</comment>
<dbReference type="PANTHER" id="PTHR30349">
    <property type="entry name" value="PHAGE INTEGRASE-RELATED"/>
    <property type="match status" value="1"/>
</dbReference>
<keyword evidence="4" id="KW-0233">DNA recombination</keyword>
<organism evidence="8 9">
    <name type="scientific">Enterococcus silesiacus</name>
    <dbReference type="NCBI Taxonomy" id="332949"/>
    <lineage>
        <taxon>Bacteria</taxon>
        <taxon>Bacillati</taxon>
        <taxon>Bacillota</taxon>
        <taxon>Bacilli</taxon>
        <taxon>Lactobacillales</taxon>
        <taxon>Enterococcaceae</taxon>
        <taxon>Enterococcus</taxon>
    </lineage>
</organism>
<evidence type="ECO:0000256" key="4">
    <source>
        <dbReference type="ARBA" id="ARBA00023172"/>
    </source>
</evidence>
<dbReference type="SUPFAM" id="SSF56349">
    <property type="entry name" value="DNA breaking-rejoining enzymes"/>
    <property type="match status" value="1"/>
</dbReference>
<dbReference type="Gene3D" id="1.10.150.130">
    <property type="match status" value="1"/>
</dbReference>
<keyword evidence="2" id="KW-0229">DNA integration</keyword>
<evidence type="ECO:0000313" key="9">
    <source>
        <dbReference type="Proteomes" id="UP000183039"/>
    </source>
</evidence>
<proteinExistence type="inferred from homology"/>
<dbReference type="Pfam" id="PF14659">
    <property type="entry name" value="Phage_int_SAM_3"/>
    <property type="match status" value="1"/>
</dbReference>
<dbReference type="InterPro" id="IPR004107">
    <property type="entry name" value="Integrase_SAM-like_N"/>
</dbReference>
<dbReference type="PROSITE" id="PS51898">
    <property type="entry name" value="TYR_RECOMBINASE"/>
    <property type="match status" value="1"/>
</dbReference>
<evidence type="ECO:0000256" key="2">
    <source>
        <dbReference type="ARBA" id="ARBA00022908"/>
    </source>
</evidence>
<evidence type="ECO:0000256" key="1">
    <source>
        <dbReference type="ARBA" id="ARBA00008857"/>
    </source>
</evidence>
<evidence type="ECO:0000313" key="8">
    <source>
        <dbReference type="EMBL" id="OJG88155.1"/>
    </source>
</evidence>
<accession>A0AA91G7T4</accession>
<dbReference type="InterPro" id="IPR002104">
    <property type="entry name" value="Integrase_catalytic"/>
</dbReference>
<dbReference type="Gene3D" id="1.10.443.10">
    <property type="entry name" value="Intergrase catalytic core"/>
    <property type="match status" value="1"/>
</dbReference>
<dbReference type="InterPro" id="IPR013762">
    <property type="entry name" value="Integrase-like_cat_sf"/>
</dbReference>